<dbReference type="RefSeq" id="WP_143984767.1">
    <property type="nucleotide sequence ID" value="NZ_CP041692.1"/>
</dbReference>
<organism evidence="2 3">
    <name type="scientific">Microlunatus elymi</name>
    <dbReference type="NCBI Taxonomy" id="2596828"/>
    <lineage>
        <taxon>Bacteria</taxon>
        <taxon>Bacillati</taxon>
        <taxon>Actinomycetota</taxon>
        <taxon>Actinomycetes</taxon>
        <taxon>Propionibacteriales</taxon>
        <taxon>Propionibacteriaceae</taxon>
        <taxon>Microlunatus</taxon>
    </lineage>
</organism>
<dbReference type="InterPro" id="IPR050491">
    <property type="entry name" value="AmpC-like"/>
</dbReference>
<sequence>MDYHKDRIELTRAAVEELFASRVIERDGAPAVTPSTVYAVFDRSGIRYGAGFGDLGDVRTPTLRTAYRIASCTKSFTAAALMIIVERGLVALDDPVDRYLQLGPLIGPDGTGAFPVLRQAQDPSGGVGVSAPTLRQLAAMAGGLPTDDPWADRQESLSSRAFRELLAAGIRFVAEPGERYEYSNLGFAMLGAVIETVTGRDYIGFVTDELIKPLGLTGIGYSDDLAGVDGVAVGHRRTGGEWEALPFSAPGAFSPIGGVFASAAGLVDWIGWLSAAFDRGDDHDQPLGRLSRQLMQSIQTPYENNPGHHGYGLGLVVQEHPTHGRIVAHSGGYPGFGAHMRWHADSGIGVLAFENARYSQPMRPTTQALELILDEIARPGAEPSLWPETAAARLSIERLLRDWDDATAEKIFADNVALDEPMDRRRREIAELVAEVDLDDEVLPLLESAPSSRTPAQLSWTVPGGNGSLRCEISLNPANPPKVQRLVVRRG</sequence>
<dbReference type="InterPro" id="IPR001466">
    <property type="entry name" value="Beta-lactam-related"/>
</dbReference>
<proteinExistence type="predicted"/>
<evidence type="ECO:0000313" key="3">
    <source>
        <dbReference type="Proteomes" id="UP000319263"/>
    </source>
</evidence>
<evidence type="ECO:0000313" key="2">
    <source>
        <dbReference type="EMBL" id="QDP94778.1"/>
    </source>
</evidence>
<feature type="domain" description="Beta-lactamase-related" evidence="1">
    <location>
        <begin position="23"/>
        <end position="365"/>
    </location>
</feature>
<dbReference type="EMBL" id="CP041692">
    <property type="protein sequence ID" value="QDP94778.1"/>
    <property type="molecule type" value="Genomic_DNA"/>
</dbReference>
<dbReference type="InterPro" id="IPR012338">
    <property type="entry name" value="Beta-lactam/transpept-like"/>
</dbReference>
<dbReference type="PANTHER" id="PTHR46825">
    <property type="entry name" value="D-ALANYL-D-ALANINE-CARBOXYPEPTIDASE/ENDOPEPTIDASE AMPH"/>
    <property type="match status" value="1"/>
</dbReference>
<dbReference type="Gene3D" id="3.40.710.10">
    <property type="entry name" value="DD-peptidase/beta-lactamase superfamily"/>
    <property type="match status" value="1"/>
</dbReference>
<gene>
    <name evidence="2" type="ORF">FOE78_01580</name>
</gene>
<name>A0A516PUB0_9ACTN</name>
<dbReference type="PANTHER" id="PTHR46825:SF9">
    <property type="entry name" value="BETA-LACTAMASE-RELATED DOMAIN-CONTAINING PROTEIN"/>
    <property type="match status" value="1"/>
</dbReference>
<reference evidence="2 3" key="1">
    <citation type="submission" date="2019-07" db="EMBL/GenBank/DDBJ databases">
        <title>Microlunatus dokdonensis sp. nov. isolated from the rhizospheric soil of the wild plant Elymus tsukushiensis.</title>
        <authorList>
            <person name="Ghim S.-Y."/>
            <person name="Hwang Y.-J."/>
            <person name="Son J.-S."/>
            <person name="Shin J.-H."/>
        </authorList>
    </citation>
    <scope>NUCLEOTIDE SEQUENCE [LARGE SCALE GENOMIC DNA]</scope>
    <source>
        <strain evidence="2 3">KUDC0627</strain>
    </source>
</reference>
<dbReference type="AlphaFoldDB" id="A0A516PUB0"/>
<dbReference type="KEGG" id="mik:FOE78_01580"/>
<keyword evidence="3" id="KW-1185">Reference proteome</keyword>
<dbReference type="OrthoDB" id="3863176at2"/>
<dbReference type="Pfam" id="PF00144">
    <property type="entry name" value="Beta-lactamase"/>
    <property type="match status" value="1"/>
</dbReference>
<accession>A0A516PUB0</accession>
<dbReference type="Proteomes" id="UP000319263">
    <property type="component" value="Chromosome"/>
</dbReference>
<dbReference type="SUPFAM" id="SSF56601">
    <property type="entry name" value="beta-lactamase/transpeptidase-like"/>
    <property type="match status" value="1"/>
</dbReference>
<protein>
    <submittedName>
        <fullName evidence="2">Beta-lactamase family protein</fullName>
    </submittedName>
</protein>
<evidence type="ECO:0000259" key="1">
    <source>
        <dbReference type="Pfam" id="PF00144"/>
    </source>
</evidence>